<dbReference type="GO" id="GO:0016853">
    <property type="term" value="F:isomerase activity"/>
    <property type="evidence" value="ECO:0007669"/>
    <property type="project" value="UniProtKB-ARBA"/>
</dbReference>
<organism evidence="4 5">
    <name type="scientific">Rhizorhabdus histidinilytica</name>
    <dbReference type="NCBI Taxonomy" id="439228"/>
    <lineage>
        <taxon>Bacteria</taxon>
        <taxon>Pseudomonadati</taxon>
        <taxon>Pseudomonadota</taxon>
        <taxon>Alphaproteobacteria</taxon>
        <taxon>Sphingomonadales</taxon>
        <taxon>Sphingomonadaceae</taxon>
        <taxon>Rhizorhabdus</taxon>
    </lineage>
</organism>
<evidence type="ECO:0000256" key="2">
    <source>
        <dbReference type="ARBA" id="ARBA00022723"/>
    </source>
</evidence>
<dbReference type="FunFam" id="3.90.850.10:FF:000002">
    <property type="entry name" value="2-hydroxyhepta-2,4-diene-1,7-dioate isomerase"/>
    <property type="match status" value="1"/>
</dbReference>
<dbReference type="Gene3D" id="3.90.850.10">
    <property type="entry name" value="Fumarylacetoacetase-like, C-terminal domain"/>
    <property type="match status" value="1"/>
</dbReference>
<dbReference type="SUPFAM" id="SSF56529">
    <property type="entry name" value="FAH"/>
    <property type="match status" value="1"/>
</dbReference>
<dbReference type="OrthoDB" id="5197601at2"/>
<dbReference type="GO" id="GO:0019752">
    <property type="term" value="P:carboxylic acid metabolic process"/>
    <property type="evidence" value="ECO:0007669"/>
    <property type="project" value="UniProtKB-ARBA"/>
</dbReference>
<feature type="domain" description="Fumarylacetoacetase-like C-terminal" evidence="3">
    <location>
        <begin position="76"/>
        <end position="281"/>
    </location>
</feature>
<evidence type="ECO:0000259" key="3">
    <source>
        <dbReference type="Pfam" id="PF01557"/>
    </source>
</evidence>
<evidence type="ECO:0000313" key="4">
    <source>
        <dbReference type="EMBL" id="SKB97697.1"/>
    </source>
</evidence>
<evidence type="ECO:0000313" key="5">
    <source>
        <dbReference type="Proteomes" id="UP000189818"/>
    </source>
</evidence>
<dbReference type="GO" id="GO:0046872">
    <property type="term" value="F:metal ion binding"/>
    <property type="evidence" value="ECO:0007669"/>
    <property type="project" value="UniProtKB-KW"/>
</dbReference>
<dbReference type="AlphaFoldDB" id="A0A1T5FNP4"/>
<keyword evidence="5" id="KW-1185">Reference proteome</keyword>
<protein>
    <submittedName>
        <fullName evidence="4">2-keto-4-pentenoate hydratase/2-oxohepta-3-ene-1,7-dioic acid hydratase (Catechol pathway)</fullName>
    </submittedName>
</protein>
<evidence type="ECO:0000256" key="1">
    <source>
        <dbReference type="ARBA" id="ARBA00010211"/>
    </source>
</evidence>
<dbReference type="InterPro" id="IPR036663">
    <property type="entry name" value="Fumarylacetoacetase_C_sf"/>
</dbReference>
<dbReference type="Pfam" id="PF01557">
    <property type="entry name" value="FAA_hydrolase"/>
    <property type="match status" value="1"/>
</dbReference>
<accession>A0A1T5FNP4</accession>
<sequence length="287" mass="31013">MRLVTFAYQGGTGFGCVEGDRVLDFAPHGEARSLRECLPLGLDGWRRLADAARGSSDHALAAVRLMAPIPDARKFLALGGNYASHAAEAEKAGFRRGTAQIWFNKQVSCINGPYDPVIRPKVSHQLDYEGELGLIIGKDCRYKAGDAVWDHIAGYVVCCDYSVRDWQLRAPTHTLGKSFDTHGPLGPWIVTRDEIADVHALDLRLTVNGELRQSASTADMIHKIPALIEELSTAFTLQAGDILSTGTPAGVGGLFDPPRYLVPGDVVRVEIGSIGHIENVIADEADA</sequence>
<dbReference type="RefSeq" id="WP_079649884.1">
    <property type="nucleotide sequence ID" value="NZ_FUYM01000010.1"/>
</dbReference>
<dbReference type="InterPro" id="IPR051121">
    <property type="entry name" value="FAH"/>
</dbReference>
<dbReference type="PROSITE" id="PS51257">
    <property type="entry name" value="PROKAR_LIPOPROTEIN"/>
    <property type="match status" value="1"/>
</dbReference>
<name>A0A1T5FNP4_9SPHN</name>
<dbReference type="EMBL" id="FUYM01000010">
    <property type="protein sequence ID" value="SKB97697.1"/>
    <property type="molecule type" value="Genomic_DNA"/>
</dbReference>
<keyword evidence="2" id="KW-0479">Metal-binding</keyword>
<dbReference type="PANTHER" id="PTHR42796:SF4">
    <property type="entry name" value="FUMARYLACETOACETATE HYDROLASE DOMAIN-CONTAINING PROTEIN 2A"/>
    <property type="match status" value="1"/>
</dbReference>
<dbReference type="Proteomes" id="UP000189818">
    <property type="component" value="Unassembled WGS sequence"/>
</dbReference>
<dbReference type="InterPro" id="IPR011234">
    <property type="entry name" value="Fumarylacetoacetase-like_C"/>
</dbReference>
<dbReference type="STRING" id="439228.SAMN06295920_11080"/>
<dbReference type="PANTHER" id="PTHR42796">
    <property type="entry name" value="FUMARYLACETOACETATE HYDROLASE DOMAIN-CONTAINING PROTEIN 2A-RELATED"/>
    <property type="match status" value="1"/>
</dbReference>
<gene>
    <name evidence="4" type="ORF">SAMN06295920_11080</name>
</gene>
<reference evidence="5" key="1">
    <citation type="submission" date="2017-02" db="EMBL/GenBank/DDBJ databases">
        <authorList>
            <person name="Varghese N."/>
            <person name="Submissions S."/>
        </authorList>
    </citation>
    <scope>NUCLEOTIDE SEQUENCE [LARGE SCALE GENOMIC DNA]</scope>
    <source>
        <strain evidence="5">UM2</strain>
    </source>
</reference>
<proteinExistence type="inferred from homology"/>
<comment type="similarity">
    <text evidence="1">Belongs to the FAH family.</text>
</comment>